<proteinExistence type="predicted"/>
<gene>
    <name evidence="1" type="ORF">SAMN05421659_109172</name>
</gene>
<accession>A0A1I0QVL0</accession>
<name>A0A1I0QVL0_9FIRM</name>
<keyword evidence="2" id="KW-1185">Reference proteome</keyword>
<dbReference type="RefSeq" id="WP_092454564.1">
    <property type="nucleotide sequence ID" value="NZ_FOJI01000009.1"/>
</dbReference>
<dbReference type="Proteomes" id="UP000199701">
    <property type="component" value="Unassembled WGS sequence"/>
</dbReference>
<dbReference type="AlphaFoldDB" id="A0A1I0QVL0"/>
<evidence type="ECO:0000313" key="1">
    <source>
        <dbReference type="EMBL" id="SEW31684.1"/>
    </source>
</evidence>
<dbReference type="EMBL" id="FOJI01000009">
    <property type="protein sequence ID" value="SEW31684.1"/>
    <property type="molecule type" value="Genomic_DNA"/>
</dbReference>
<reference evidence="1 2" key="1">
    <citation type="submission" date="2016-10" db="EMBL/GenBank/DDBJ databases">
        <authorList>
            <person name="de Groot N.N."/>
        </authorList>
    </citation>
    <scope>NUCLEOTIDE SEQUENCE [LARGE SCALE GENOMIC DNA]</scope>
    <source>
        <strain evidence="1 2">DSM 9179</strain>
    </source>
</reference>
<organism evidence="1 2">
    <name type="scientific">[Clostridium] fimetarium</name>
    <dbReference type="NCBI Taxonomy" id="99656"/>
    <lineage>
        <taxon>Bacteria</taxon>
        <taxon>Bacillati</taxon>
        <taxon>Bacillota</taxon>
        <taxon>Clostridia</taxon>
        <taxon>Lachnospirales</taxon>
        <taxon>Lachnospiraceae</taxon>
    </lineage>
</organism>
<sequence>MKSKFSNIMQNLQINETLFLKNKAYIIIITKLTSIDYKLIYYFGLKDNTEVFYLDRHELNIIFGGTEIFEYFKESGPLDMETMFLISNDLLNN</sequence>
<protein>
    <submittedName>
        <fullName evidence="1">Uncharacterized protein</fullName>
    </submittedName>
</protein>
<evidence type="ECO:0000313" key="2">
    <source>
        <dbReference type="Proteomes" id="UP000199701"/>
    </source>
</evidence>